<proteinExistence type="predicted"/>
<accession>A0A194W9V4</accession>
<protein>
    <submittedName>
        <fullName evidence="1">Uncharacterized protein</fullName>
    </submittedName>
</protein>
<sequence length="109" mass="12673">MSVSEASRTAHCNVRIYTESLEVATIFQCDDLLRVNDIAHELELYFCFDKPSDYMWQPALLSKNSEIIILDQQDNRIFPTPPSSITIGYNYIYYSASRCNRGDLYYLKV</sequence>
<evidence type="ECO:0000313" key="2">
    <source>
        <dbReference type="Proteomes" id="UP000078559"/>
    </source>
</evidence>
<name>A0A194W9V4_CYTMA</name>
<evidence type="ECO:0000313" key="1">
    <source>
        <dbReference type="EMBL" id="KUI73092.1"/>
    </source>
</evidence>
<gene>
    <name evidence="1" type="ORF">VM1G_11904</name>
</gene>
<dbReference type="Proteomes" id="UP000078559">
    <property type="component" value="Chromosome 10"/>
</dbReference>
<dbReference type="EMBL" id="CM003107">
    <property type="protein sequence ID" value="KUI73092.1"/>
    <property type="molecule type" value="Genomic_DNA"/>
</dbReference>
<keyword evidence="2" id="KW-1185">Reference proteome</keyword>
<dbReference type="AlphaFoldDB" id="A0A194W9V4"/>
<organism evidence="1 2">
    <name type="scientific">Cytospora mali</name>
    <name type="common">Apple Valsa canker fungus</name>
    <name type="synonym">Valsa mali</name>
    <dbReference type="NCBI Taxonomy" id="578113"/>
    <lineage>
        <taxon>Eukaryota</taxon>
        <taxon>Fungi</taxon>
        <taxon>Dikarya</taxon>
        <taxon>Ascomycota</taxon>
        <taxon>Pezizomycotina</taxon>
        <taxon>Sordariomycetes</taxon>
        <taxon>Sordariomycetidae</taxon>
        <taxon>Diaporthales</taxon>
        <taxon>Cytosporaceae</taxon>
        <taxon>Cytospora</taxon>
    </lineage>
</organism>
<reference evidence="1" key="1">
    <citation type="submission" date="2014-12" db="EMBL/GenBank/DDBJ databases">
        <title>Genome Sequence of Valsa Canker Pathogens Uncovers a Specific Adaption of Colonization on Woody Bark.</title>
        <authorList>
            <person name="Yin Z."/>
            <person name="Liu H."/>
            <person name="Gao X."/>
            <person name="Li Z."/>
            <person name="Song N."/>
            <person name="Ke X."/>
            <person name="Dai Q."/>
            <person name="Wu Y."/>
            <person name="Sun Y."/>
            <person name="Xu J.-R."/>
            <person name="Kang Z.K."/>
            <person name="Wang L."/>
            <person name="Huang L."/>
        </authorList>
    </citation>
    <scope>NUCLEOTIDE SEQUENCE [LARGE SCALE GENOMIC DNA]</scope>
    <source>
        <strain evidence="1">03-8</strain>
    </source>
</reference>